<dbReference type="SUPFAM" id="SSF52540">
    <property type="entry name" value="P-loop containing nucleoside triphosphate hydrolases"/>
    <property type="match status" value="1"/>
</dbReference>
<gene>
    <name evidence="6" type="ORF">ACFFGS_08230</name>
</gene>
<dbReference type="RefSeq" id="WP_137645305.1">
    <property type="nucleotide sequence ID" value="NZ_BAABRM010000015.1"/>
</dbReference>
<dbReference type="GO" id="GO:0005524">
    <property type="term" value="F:ATP binding"/>
    <property type="evidence" value="ECO:0007669"/>
    <property type="project" value="UniProtKB-KW"/>
</dbReference>
<name>A0ABV6K4I4_9LACO</name>
<evidence type="ECO:0000313" key="6">
    <source>
        <dbReference type="EMBL" id="MFC0424102.1"/>
    </source>
</evidence>
<organism evidence="6 7">
    <name type="scientific">Lactiplantibacillus plajomi</name>
    <dbReference type="NCBI Taxonomy" id="1457217"/>
    <lineage>
        <taxon>Bacteria</taxon>
        <taxon>Bacillati</taxon>
        <taxon>Bacillota</taxon>
        <taxon>Bacilli</taxon>
        <taxon>Lactobacillales</taxon>
        <taxon>Lactobacillaceae</taxon>
        <taxon>Lactiplantibacillus</taxon>
    </lineage>
</organism>
<evidence type="ECO:0000256" key="3">
    <source>
        <dbReference type="ARBA" id="ARBA00022741"/>
    </source>
</evidence>
<dbReference type="PANTHER" id="PTHR43553">
    <property type="entry name" value="HEAVY METAL TRANSPORTER"/>
    <property type="match status" value="1"/>
</dbReference>
<dbReference type="PROSITE" id="PS50893">
    <property type="entry name" value="ABC_TRANSPORTER_2"/>
    <property type="match status" value="1"/>
</dbReference>
<proteinExistence type="inferred from homology"/>
<sequence length="222" mass="25410">MQIKHLTYQFPKQTTPFFNDLSFNLAVPSVNFLIGTNGAGKTTLADLLTGLRSPSTPVTLPKSTLYLSQRLPMLTSIKVQDVAELILGVEYGRTKLTLAQVKSLVDPATYAVIEPLWNQVYGQLSGGQQRLVQLLLFLQCQRELIVLDEPTAEIDRQNVNRLCTVLREHPDRTYLIITHDYRDLTQFKDYQVLWLDQRRVTTFSPVEFAKASQPFIRDFKQH</sequence>
<dbReference type="InterPro" id="IPR027417">
    <property type="entry name" value="P-loop_NTPase"/>
</dbReference>
<dbReference type="Gene3D" id="3.40.50.300">
    <property type="entry name" value="P-loop containing nucleotide triphosphate hydrolases"/>
    <property type="match status" value="1"/>
</dbReference>
<keyword evidence="4 6" id="KW-0067">ATP-binding</keyword>
<reference evidence="6 7" key="1">
    <citation type="submission" date="2024-09" db="EMBL/GenBank/DDBJ databases">
        <authorList>
            <person name="Sun Q."/>
            <person name="Mori K."/>
        </authorList>
    </citation>
    <scope>NUCLEOTIDE SEQUENCE [LARGE SCALE GENOMIC DNA]</scope>
    <source>
        <strain evidence="6 7">TBRC 4575</strain>
    </source>
</reference>
<keyword evidence="2" id="KW-0813">Transport</keyword>
<comment type="caution">
    <text evidence="6">The sequence shown here is derived from an EMBL/GenBank/DDBJ whole genome shotgun (WGS) entry which is preliminary data.</text>
</comment>
<accession>A0ABV6K4I4</accession>
<protein>
    <submittedName>
        <fullName evidence="6">ATP-binding cassette domain-containing protein</fullName>
    </submittedName>
</protein>
<dbReference type="InterPro" id="IPR017871">
    <property type="entry name" value="ABC_transporter-like_CS"/>
</dbReference>
<dbReference type="Pfam" id="PF00005">
    <property type="entry name" value="ABC_tran"/>
    <property type="match status" value="1"/>
</dbReference>
<dbReference type="InterPro" id="IPR050095">
    <property type="entry name" value="ECF_ABC_transporter_ATP-bd"/>
</dbReference>
<evidence type="ECO:0000256" key="2">
    <source>
        <dbReference type="ARBA" id="ARBA00022448"/>
    </source>
</evidence>
<evidence type="ECO:0000313" key="7">
    <source>
        <dbReference type="Proteomes" id="UP001589855"/>
    </source>
</evidence>
<dbReference type="InterPro" id="IPR003439">
    <property type="entry name" value="ABC_transporter-like_ATP-bd"/>
</dbReference>
<dbReference type="PROSITE" id="PS00211">
    <property type="entry name" value="ABC_TRANSPORTER_1"/>
    <property type="match status" value="1"/>
</dbReference>
<comment type="similarity">
    <text evidence="1">Belongs to the ABC transporter superfamily.</text>
</comment>
<dbReference type="Proteomes" id="UP001589855">
    <property type="component" value="Unassembled WGS sequence"/>
</dbReference>
<dbReference type="EMBL" id="JBHLUK010000066">
    <property type="protein sequence ID" value="MFC0424102.1"/>
    <property type="molecule type" value="Genomic_DNA"/>
</dbReference>
<evidence type="ECO:0000259" key="5">
    <source>
        <dbReference type="PROSITE" id="PS50893"/>
    </source>
</evidence>
<evidence type="ECO:0000256" key="4">
    <source>
        <dbReference type="ARBA" id="ARBA00022840"/>
    </source>
</evidence>
<keyword evidence="3" id="KW-0547">Nucleotide-binding</keyword>
<keyword evidence="7" id="KW-1185">Reference proteome</keyword>
<evidence type="ECO:0000256" key="1">
    <source>
        <dbReference type="ARBA" id="ARBA00005417"/>
    </source>
</evidence>
<feature type="domain" description="ABC transporter" evidence="5">
    <location>
        <begin position="1"/>
        <end position="221"/>
    </location>
</feature>